<organism evidence="1 2">
    <name type="scientific">Nostoc parmelioides FACHB-3921</name>
    <dbReference type="NCBI Taxonomy" id="2692909"/>
    <lineage>
        <taxon>Bacteria</taxon>
        <taxon>Bacillati</taxon>
        <taxon>Cyanobacteriota</taxon>
        <taxon>Cyanophyceae</taxon>
        <taxon>Nostocales</taxon>
        <taxon>Nostocaceae</taxon>
        <taxon>Nostoc</taxon>
    </lineage>
</organism>
<evidence type="ECO:0000313" key="1">
    <source>
        <dbReference type="EMBL" id="MBD2250892.1"/>
    </source>
</evidence>
<evidence type="ECO:0008006" key="3">
    <source>
        <dbReference type="Google" id="ProtNLM"/>
    </source>
</evidence>
<dbReference type="EMBL" id="JACJQL010000005">
    <property type="protein sequence ID" value="MBD2250892.1"/>
    <property type="molecule type" value="Genomic_DNA"/>
</dbReference>
<accession>A0ABR8B9X2</accession>
<name>A0ABR8B9X2_9NOSO</name>
<gene>
    <name evidence="1" type="ORF">H6G14_06155</name>
</gene>
<reference evidence="1 2" key="1">
    <citation type="journal article" date="2020" name="ISME J.">
        <title>Comparative genomics reveals insights into cyanobacterial evolution and habitat adaptation.</title>
        <authorList>
            <person name="Chen M.Y."/>
            <person name="Teng W.K."/>
            <person name="Zhao L."/>
            <person name="Hu C.X."/>
            <person name="Zhou Y.K."/>
            <person name="Han B.P."/>
            <person name="Song L.R."/>
            <person name="Shu W.S."/>
        </authorList>
    </citation>
    <scope>NUCLEOTIDE SEQUENCE [LARGE SCALE GENOMIC DNA]</scope>
    <source>
        <strain evidence="1 2">FACHB-3921</strain>
    </source>
</reference>
<dbReference type="Proteomes" id="UP000621307">
    <property type="component" value="Unassembled WGS sequence"/>
</dbReference>
<dbReference type="RefSeq" id="WP_190566228.1">
    <property type="nucleotide sequence ID" value="NZ_JACJQL010000005.1"/>
</dbReference>
<evidence type="ECO:0000313" key="2">
    <source>
        <dbReference type="Proteomes" id="UP000621307"/>
    </source>
</evidence>
<proteinExistence type="predicted"/>
<protein>
    <recommendedName>
        <fullName evidence="3">Transposase</fullName>
    </recommendedName>
</protein>
<keyword evidence="2" id="KW-1185">Reference proteome</keyword>
<comment type="caution">
    <text evidence="1">The sequence shown here is derived from an EMBL/GenBank/DDBJ whole genome shotgun (WGS) entry which is preliminary data.</text>
</comment>
<sequence length="54" mass="5971">MLGLPQSDKVWLEDGGRSLGDDTGGKTLALVWVDEYKTYANKLFVVKGDEFSYG</sequence>